<keyword evidence="1" id="KW-1133">Transmembrane helix</keyword>
<dbReference type="Proteomes" id="UP000821866">
    <property type="component" value="Unassembled WGS sequence"/>
</dbReference>
<keyword evidence="1" id="KW-0812">Transmembrane</keyword>
<keyword evidence="1" id="KW-0472">Membrane</keyword>
<protein>
    <recommendedName>
        <fullName evidence="2">Endonuclease/exonuclease/phosphatase domain-containing protein</fullName>
    </recommendedName>
</protein>
<dbReference type="EMBL" id="JABSTU010000007">
    <property type="protein sequence ID" value="KAH8026401.1"/>
    <property type="molecule type" value="Genomic_DNA"/>
</dbReference>
<evidence type="ECO:0000313" key="3">
    <source>
        <dbReference type="EMBL" id="KAH8026401.1"/>
    </source>
</evidence>
<dbReference type="InterPro" id="IPR005135">
    <property type="entry name" value="Endo/exonuclease/phosphatase"/>
</dbReference>
<evidence type="ECO:0000256" key="1">
    <source>
        <dbReference type="SAM" id="Phobius"/>
    </source>
</evidence>
<dbReference type="GO" id="GO:0003824">
    <property type="term" value="F:catalytic activity"/>
    <property type="evidence" value="ECO:0007669"/>
    <property type="project" value="InterPro"/>
</dbReference>
<proteinExistence type="predicted"/>
<dbReference type="Gene3D" id="3.60.10.10">
    <property type="entry name" value="Endonuclease/exonuclease/phosphatase"/>
    <property type="match status" value="1"/>
</dbReference>
<name>A0A9J6DWZ4_RHIMP</name>
<evidence type="ECO:0000259" key="2">
    <source>
        <dbReference type="Pfam" id="PF03372"/>
    </source>
</evidence>
<comment type="caution">
    <text evidence="3">The sequence shown here is derived from an EMBL/GenBank/DDBJ whole genome shotgun (WGS) entry which is preliminary data.</text>
</comment>
<gene>
    <name evidence="3" type="ORF">HPB51_020385</name>
</gene>
<reference evidence="3" key="2">
    <citation type="submission" date="2021-09" db="EMBL/GenBank/DDBJ databases">
        <authorList>
            <person name="Jia N."/>
            <person name="Wang J."/>
            <person name="Shi W."/>
            <person name="Du L."/>
            <person name="Sun Y."/>
            <person name="Zhan W."/>
            <person name="Jiang J."/>
            <person name="Wang Q."/>
            <person name="Zhang B."/>
            <person name="Ji P."/>
            <person name="Sakyi L.B."/>
            <person name="Cui X."/>
            <person name="Yuan T."/>
            <person name="Jiang B."/>
            <person name="Yang W."/>
            <person name="Lam T.T.-Y."/>
            <person name="Chang Q."/>
            <person name="Ding S."/>
            <person name="Wang X."/>
            <person name="Zhu J."/>
            <person name="Ruan X."/>
            <person name="Zhao L."/>
            <person name="Wei J."/>
            <person name="Que T."/>
            <person name="Du C."/>
            <person name="Cheng J."/>
            <person name="Dai P."/>
            <person name="Han X."/>
            <person name="Huang E."/>
            <person name="Gao Y."/>
            <person name="Liu J."/>
            <person name="Shao H."/>
            <person name="Ye R."/>
            <person name="Li L."/>
            <person name="Wei W."/>
            <person name="Wang X."/>
            <person name="Wang C."/>
            <person name="Huo Q."/>
            <person name="Li W."/>
            <person name="Guo W."/>
            <person name="Chen H."/>
            <person name="Chen S."/>
            <person name="Zhou L."/>
            <person name="Zhou L."/>
            <person name="Ni X."/>
            <person name="Tian J."/>
            <person name="Zhou Y."/>
            <person name="Sheng Y."/>
            <person name="Liu T."/>
            <person name="Pan Y."/>
            <person name="Xia L."/>
            <person name="Li J."/>
            <person name="Zhao F."/>
            <person name="Cao W."/>
        </authorList>
    </citation>
    <scope>NUCLEOTIDE SEQUENCE</scope>
    <source>
        <strain evidence="3">Rmic-2018</strain>
        <tissue evidence="3">Larvae</tissue>
    </source>
</reference>
<dbReference type="InterPro" id="IPR036691">
    <property type="entry name" value="Endo/exonu/phosph_ase_sf"/>
</dbReference>
<feature type="transmembrane region" description="Helical" evidence="1">
    <location>
        <begin position="20"/>
        <end position="41"/>
    </location>
</feature>
<organism evidence="3 4">
    <name type="scientific">Rhipicephalus microplus</name>
    <name type="common">Cattle tick</name>
    <name type="synonym">Boophilus microplus</name>
    <dbReference type="NCBI Taxonomy" id="6941"/>
    <lineage>
        <taxon>Eukaryota</taxon>
        <taxon>Metazoa</taxon>
        <taxon>Ecdysozoa</taxon>
        <taxon>Arthropoda</taxon>
        <taxon>Chelicerata</taxon>
        <taxon>Arachnida</taxon>
        <taxon>Acari</taxon>
        <taxon>Parasitiformes</taxon>
        <taxon>Ixodida</taxon>
        <taxon>Ixodoidea</taxon>
        <taxon>Ixodidae</taxon>
        <taxon>Rhipicephalinae</taxon>
        <taxon>Rhipicephalus</taxon>
        <taxon>Boophilus</taxon>
    </lineage>
</organism>
<reference evidence="3" key="1">
    <citation type="journal article" date="2020" name="Cell">
        <title>Large-Scale Comparative Analyses of Tick Genomes Elucidate Their Genetic Diversity and Vector Capacities.</title>
        <authorList>
            <consortium name="Tick Genome and Microbiome Consortium (TIGMIC)"/>
            <person name="Jia N."/>
            <person name="Wang J."/>
            <person name="Shi W."/>
            <person name="Du L."/>
            <person name="Sun Y."/>
            <person name="Zhan W."/>
            <person name="Jiang J.F."/>
            <person name="Wang Q."/>
            <person name="Zhang B."/>
            <person name="Ji P."/>
            <person name="Bell-Sakyi L."/>
            <person name="Cui X.M."/>
            <person name="Yuan T.T."/>
            <person name="Jiang B.G."/>
            <person name="Yang W.F."/>
            <person name="Lam T.T."/>
            <person name="Chang Q.C."/>
            <person name="Ding S.J."/>
            <person name="Wang X.J."/>
            <person name="Zhu J.G."/>
            <person name="Ruan X.D."/>
            <person name="Zhao L."/>
            <person name="Wei J.T."/>
            <person name="Ye R.Z."/>
            <person name="Que T.C."/>
            <person name="Du C.H."/>
            <person name="Zhou Y.H."/>
            <person name="Cheng J.X."/>
            <person name="Dai P.F."/>
            <person name="Guo W.B."/>
            <person name="Han X.H."/>
            <person name="Huang E.J."/>
            <person name="Li L.F."/>
            <person name="Wei W."/>
            <person name="Gao Y.C."/>
            <person name="Liu J.Z."/>
            <person name="Shao H.Z."/>
            <person name="Wang X."/>
            <person name="Wang C.C."/>
            <person name="Yang T.C."/>
            <person name="Huo Q.B."/>
            <person name="Li W."/>
            <person name="Chen H.Y."/>
            <person name="Chen S.E."/>
            <person name="Zhou L.G."/>
            <person name="Ni X.B."/>
            <person name="Tian J.H."/>
            <person name="Sheng Y."/>
            <person name="Liu T."/>
            <person name="Pan Y.S."/>
            <person name="Xia L.Y."/>
            <person name="Li J."/>
            <person name="Zhao F."/>
            <person name="Cao W.C."/>
        </authorList>
    </citation>
    <scope>NUCLEOTIDE SEQUENCE</scope>
    <source>
        <strain evidence="3">Rmic-2018</strain>
    </source>
</reference>
<feature type="domain" description="Endonuclease/exonuclease/phosphatase" evidence="2">
    <location>
        <begin position="29"/>
        <end position="125"/>
    </location>
</feature>
<dbReference type="SUPFAM" id="SSF56219">
    <property type="entry name" value="DNase I-like"/>
    <property type="match status" value="1"/>
</dbReference>
<keyword evidence="4" id="KW-1185">Reference proteome</keyword>
<sequence>MAGRRGWPRDAGGARFAHVVGAPAVATVALAASGTGVAVLVRRNVTLAQRELECANIPHVFVELIPRRGRGLFVLNVYSKPTLQHRFGELLRRASTAANGAPLLVAGDFNAPYGAWGYMRTRRSRVRFPAAFPMEAEML</sequence>
<dbReference type="AlphaFoldDB" id="A0A9J6DWZ4"/>
<dbReference type="Pfam" id="PF03372">
    <property type="entry name" value="Exo_endo_phos"/>
    <property type="match status" value="1"/>
</dbReference>
<accession>A0A9J6DWZ4</accession>
<evidence type="ECO:0000313" key="4">
    <source>
        <dbReference type="Proteomes" id="UP000821866"/>
    </source>
</evidence>